<gene>
    <name evidence="2" type="ORF">KIW84_022055</name>
</gene>
<dbReference type="Proteomes" id="UP001058974">
    <property type="component" value="Chromosome 2"/>
</dbReference>
<comment type="caution">
    <text evidence="2">The sequence shown here is derived from an EMBL/GenBank/DDBJ whole genome shotgun (WGS) entry which is preliminary data.</text>
</comment>
<evidence type="ECO:0000256" key="1">
    <source>
        <dbReference type="SAM" id="MobiDB-lite"/>
    </source>
</evidence>
<feature type="compositionally biased region" description="Low complexity" evidence="1">
    <location>
        <begin position="124"/>
        <end position="140"/>
    </location>
</feature>
<evidence type="ECO:0000313" key="2">
    <source>
        <dbReference type="EMBL" id="KAI5435479.1"/>
    </source>
</evidence>
<dbReference type="EMBL" id="JAMSHJ010000002">
    <property type="protein sequence ID" value="KAI5435479.1"/>
    <property type="molecule type" value="Genomic_DNA"/>
</dbReference>
<protein>
    <submittedName>
        <fullName evidence="2">Uncharacterized protein</fullName>
    </submittedName>
</protein>
<feature type="region of interest" description="Disordered" evidence="1">
    <location>
        <begin position="158"/>
        <end position="191"/>
    </location>
</feature>
<proteinExistence type="predicted"/>
<dbReference type="AlphaFoldDB" id="A0A9D4YA73"/>
<dbReference type="PANTHER" id="PTHR47481:SF22">
    <property type="entry name" value="RETROTRANSPOSON GAG DOMAIN-CONTAINING PROTEIN"/>
    <property type="match status" value="1"/>
</dbReference>
<accession>A0A9D4YA73</accession>
<feature type="region of interest" description="Disordered" evidence="1">
    <location>
        <begin position="124"/>
        <end position="143"/>
    </location>
</feature>
<reference evidence="2 3" key="1">
    <citation type="journal article" date="2022" name="Nat. Genet.">
        <title>Improved pea reference genome and pan-genome highlight genomic features and evolutionary characteristics.</title>
        <authorList>
            <person name="Yang T."/>
            <person name="Liu R."/>
            <person name="Luo Y."/>
            <person name="Hu S."/>
            <person name="Wang D."/>
            <person name="Wang C."/>
            <person name="Pandey M.K."/>
            <person name="Ge S."/>
            <person name="Xu Q."/>
            <person name="Li N."/>
            <person name="Li G."/>
            <person name="Huang Y."/>
            <person name="Saxena R.K."/>
            <person name="Ji Y."/>
            <person name="Li M."/>
            <person name="Yan X."/>
            <person name="He Y."/>
            <person name="Liu Y."/>
            <person name="Wang X."/>
            <person name="Xiang C."/>
            <person name="Varshney R.K."/>
            <person name="Ding H."/>
            <person name="Gao S."/>
            <person name="Zong X."/>
        </authorList>
    </citation>
    <scope>NUCLEOTIDE SEQUENCE [LARGE SCALE GENOMIC DNA]</scope>
    <source>
        <strain evidence="2 3">cv. Zhongwan 6</strain>
    </source>
</reference>
<name>A0A9D4YA73_PEA</name>
<organism evidence="2 3">
    <name type="scientific">Pisum sativum</name>
    <name type="common">Garden pea</name>
    <name type="synonym">Lathyrus oleraceus</name>
    <dbReference type="NCBI Taxonomy" id="3888"/>
    <lineage>
        <taxon>Eukaryota</taxon>
        <taxon>Viridiplantae</taxon>
        <taxon>Streptophyta</taxon>
        <taxon>Embryophyta</taxon>
        <taxon>Tracheophyta</taxon>
        <taxon>Spermatophyta</taxon>
        <taxon>Magnoliopsida</taxon>
        <taxon>eudicotyledons</taxon>
        <taxon>Gunneridae</taxon>
        <taxon>Pentapetalae</taxon>
        <taxon>rosids</taxon>
        <taxon>fabids</taxon>
        <taxon>Fabales</taxon>
        <taxon>Fabaceae</taxon>
        <taxon>Papilionoideae</taxon>
        <taxon>50 kb inversion clade</taxon>
        <taxon>NPAAA clade</taxon>
        <taxon>Hologalegina</taxon>
        <taxon>IRL clade</taxon>
        <taxon>Fabeae</taxon>
        <taxon>Lathyrus</taxon>
    </lineage>
</organism>
<evidence type="ECO:0000313" key="3">
    <source>
        <dbReference type="Proteomes" id="UP001058974"/>
    </source>
</evidence>
<dbReference type="PANTHER" id="PTHR47481">
    <property type="match status" value="1"/>
</dbReference>
<keyword evidence="3" id="KW-1185">Reference proteome</keyword>
<dbReference type="Gramene" id="Psat02G0205500-T1">
    <property type="protein sequence ID" value="KAI5435479.1"/>
    <property type="gene ID" value="KIW84_022055"/>
</dbReference>
<sequence length="191" mass="21065">MIGSDDVRRLNFSLKIPQKLDEKNFHIWRQQKQTRARARQLRVELRAITLDSMSIQDNLLKIRTIIDALASIGDPLPVSHHIDVILEVAHELRLTKLKKVSVPDVASLNLTHYVPDVAASGDSNVVVSSDSSAPSAPQSVEPEYSSFRGAFNQHFQAPNVGSNQQFQAPNVGSNQQFQAPNVGGNYSNSTP</sequence>